<feature type="compositionally biased region" description="Polar residues" evidence="5">
    <location>
        <begin position="203"/>
        <end position="220"/>
    </location>
</feature>
<dbReference type="Gene3D" id="3.40.1090.10">
    <property type="entry name" value="Cytosolic phospholipase A2 catalytic domain"/>
    <property type="match status" value="1"/>
</dbReference>
<sequence length="1067" mass="121234">MNHKSEVLVKDHKHDDHLIKDSSKSSDRQSDALDYDNKLMLIEKKENIKMIGLKDNENEGRLSDSKESDDDFLECESDYEFTNESDNQFFNNIYGSSLCKDSEILDEKISNLNAAKKSNVKNFMKSKSYHCLPSYYNGFGDGGQFGYIPKSYVPLDPELFSHANREGGYSSGFQGQFIDPELVQNRTIPSKSFLSRDKRKGSQDMSNAISQDQNENSASDSIYEDASDIPSEVNSELESRIIEFHEAKKSLSTSENGEINEDPTKQDSMSNMVYEPEDEIDELFDRVINCEYDPDFTFLPVALDPYVKISNKLIAKRTKRYGRQMLNSKGTKKSPGGSSAASSASSCSGECGQISTDHKDVDSKLKIKPIDNGSSLSQYVQDEPLAAKEGLIMYELHGKQKHKPVGNESRLKAKEIDEYRQVLRLDTSIEPRIKFHDVQEYDSTDSEVEKQKEFARVLFEATKDEEREQYVDSDDEDLSPNIKNLKLSKKSGEEKVKSEKKSKKSKHKSDTESEDEKVSKTDKKSDKKSSKSSKHIGEVDIEKDNGKVDKSEPEKGGKVDKSEIVEKAEKGDKNEKHKDKKPEKIKKVAWKSTDYDMIFNTLGECFSSGHIGHDTNPIVLNRKGFYTLFFRNSKYPYDSNIDFYLFRIGFKYSLVNEPKNQPLIIDDVVDYGNFKIKLSGNISLSPNVTKMILIYSNSDRQLLEFTLTPSTFDSKPKVAYKLFYSGPLLSVQFPLKFKRSLRVLSLDNSENLGTSVIGSLYLLEKKLSELKKKKINLADYFDYICGTGSGALIALCLLKGYSMKDLRVKWNQIVSSLFKWAHSLPSGIIFDYYYIEEFKKSFINILGTDFMCSKSYPHCMVTCSNVRSNPYGMFLFRNYGNSKFGSLDGTSYAPLWLVGWSSCALPTYVRGPSNSHLTNIGYNMINKVHMVDGSVVSSSPSLVSLQELTNIYNINLRTLVKDNMDLFLSIGTSKSENDSGSINSSTWQILLNSKNLMYNTQLQHMHLTSLFEEYENKYHRIQLPIYPGCKHGKTSKEDVDAVLTSTIQYISRHDNNRIEQIVKILNQ</sequence>
<name>A0A3B0N2F0_THEAN</name>
<dbReference type="Pfam" id="PF01734">
    <property type="entry name" value="Patatin"/>
    <property type="match status" value="1"/>
</dbReference>
<feature type="compositionally biased region" description="Basic and acidic residues" evidence="5">
    <location>
        <begin position="508"/>
        <end position="583"/>
    </location>
</feature>
<dbReference type="GO" id="GO:0016042">
    <property type="term" value="P:lipid catabolic process"/>
    <property type="evidence" value="ECO:0007669"/>
    <property type="project" value="UniProtKB-KW"/>
</dbReference>
<dbReference type="GO" id="GO:0016787">
    <property type="term" value="F:hydrolase activity"/>
    <property type="evidence" value="ECO:0007669"/>
    <property type="project" value="UniProtKB-KW"/>
</dbReference>
<dbReference type="InterPro" id="IPR002641">
    <property type="entry name" value="PNPLA_dom"/>
</dbReference>
<dbReference type="PANTHER" id="PTHR32241">
    <property type="entry name" value="PATATIN-LIKE PROTEIN 6"/>
    <property type="match status" value="1"/>
</dbReference>
<accession>A0A3B0N2F0</accession>
<evidence type="ECO:0000313" key="7">
    <source>
        <dbReference type="EMBL" id="SVP89191.1"/>
    </source>
</evidence>
<dbReference type="AlphaFoldDB" id="A0A3B0N2F0"/>
<evidence type="ECO:0000313" key="8">
    <source>
        <dbReference type="EMBL" id="SVP90331.1"/>
    </source>
</evidence>
<evidence type="ECO:0000256" key="2">
    <source>
        <dbReference type="ARBA" id="ARBA00022963"/>
    </source>
</evidence>
<evidence type="ECO:0000256" key="4">
    <source>
        <dbReference type="PROSITE-ProRule" id="PRU01161"/>
    </source>
</evidence>
<feature type="compositionally biased region" description="Basic and acidic residues" evidence="5">
    <location>
        <begin position="490"/>
        <end position="499"/>
    </location>
</feature>
<keyword evidence="1" id="KW-0378">Hydrolase</keyword>
<evidence type="ECO:0000256" key="3">
    <source>
        <dbReference type="ARBA" id="ARBA00023098"/>
    </source>
</evidence>
<feature type="region of interest" description="Disordered" evidence="5">
    <location>
        <begin position="246"/>
        <end position="269"/>
    </location>
</feature>
<dbReference type="PROSITE" id="PS51635">
    <property type="entry name" value="PNPLA"/>
    <property type="match status" value="1"/>
</dbReference>
<dbReference type="InterPro" id="IPR016035">
    <property type="entry name" value="Acyl_Trfase/lysoPLipase"/>
</dbReference>
<organism evidence="8">
    <name type="scientific">Theileria annulata</name>
    <dbReference type="NCBI Taxonomy" id="5874"/>
    <lineage>
        <taxon>Eukaryota</taxon>
        <taxon>Sar</taxon>
        <taxon>Alveolata</taxon>
        <taxon>Apicomplexa</taxon>
        <taxon>Aconoidasida</taxon>
        <taxon>Piroplasmida</taxon>
        <taxon>Theileriidae</taxon>
        <taxon>Theileria</taxon>
    </lineage>
</organism>
<feature type="region of interest" description="Disordered" evidence="5">
    <location>
        <begin position="188"/>
        <end position="222"/>
    </location>
</feature>
<evidence type="ECO:0000256" key="5">
    <source>
        <dbReference type="SAM" id="MobiDB-lite"/>
    </source>
</evidence>
<feature type="region of interest" description="Disordered" evidence="5">
    <location>
        <begin position="465"/>
        <end position="583"/>
    </location>
</feature>
<feature type="compositionally biased region" description="Low complexity" evidence="5">
    <location>
        <begin position="333"/>
        <end position="349"/>
    </location>
</feature>
<evidence type="ECO:0000256" key="1">
    <source>
        <dbReference type="ARBA" id="ARBA00022801"/>
    </source>
</evidence>
<dbReference type="EMBL" id="UIVS01000001">
    <property type="protein sequence ID" value="SVP90331.1"/>
    <property type="molecule type" value="Genomic_DNA"/>
</dbReference>
<comment type="caution">
    <text evidence="4">Lacks conserved residue(s) required for the propagation of feature annotation.</text>
</comment>
<dbReference type="SUPFAM" id="SSF52151">
    <property type="entry name" value="FabD/lysophospholipase-like"/>
    <property type="match status" value="1"/>
</dbReference>
<gene>
    <name evidence="7" type="ORF">TAT_000104300</name>
    <name evidence="8" type="ORF">TAV_000103600</name>
</gene>
<feature type="region of interest" description="Disordered" evidence="5">
    <location>
        <begin position="1"/>
        <end position="31"/>
    </location>
</feature>
<dbReference type="VEuPathDB" id="PiroplasmaDB:TA17005"/>
<dbReference type="PANTHER" id="PTHR32241:SF3">
    <property type="entry name" value="PATATIN-LIKE PROTEIN 6"/>
    <property type="match status" value="1"/>
</dbReference>
<proteinExistence type="predicted"/>
<dbReference type="EMBL" id="UIVT01000001">
    <property type="protein sequence ID" value="SVP89191.1"/>
    <property type="molecule type" value="Genomic_DNA"/>
</dbReference>
<evidence type="ECO:0000259" key="6">
    <source>
        <dbReference type="PROSITE" id="PS51635"/>
    </source>
</evidence>
<protein>
    <submittedName>
        <fullName evidence="8">Patatin-family phospholipase, putative</fullName>
    </submittedName>
</protein>
<dbReference type="VEuPathDB" id="PiroplasmaDB:TA17010"/>
<keyword evidence="2" id="KW-0442">Lipid degradation</keyword>
<feature type="domain" description="PNPLA" evidence="6">
    <location>
        <begin position="744"/>
        <end position="945"/>
    </location>
</feature>
<keyword evidence="3" id="KW-0443">Lipid metabolism</keyword>
<feature type="region of interest" description="Disordered" evidence="5">
    <location>
        <begin position="324"/>
        <end position="355"/>
    </location>
</feature>
<reference evidence="8" key="1">
    <citation type="submission" date="2018-07" db="EMBL/GenBank/DDBJ databases">
        <authorList>
            <person name="Quirk P.G."/>
            <person name="Krulwich T.A."/>
        </authorList>
    </citation>
    <scope>NUCLEOTIDE SEQUENCE</scope>
    <source>
        <strain evidence="8">Anand</strain>
    </source>
</reference>